<dbReference type="RefSeq" id="WP_084117390.1">
    <property type="nucleotide sequence ID" value="NZ_FWXH01000021.1"/>
</dbReference>
<organism evidence="4 5">
    <name type="scientific">Clostridium acidisoli DSM 12555</name>
    <dbReference type="NCBI Taxonomy" id="1121291"/>
    <lineage>
        <taxon>Bacteria</taxon>
        <taxon>Bacillati</taxon>
        <taxon>Bacillota</taxon>
        <taxon>Clostridia</taxon>
        <taxon>Eubacteriales</taxon>
        <taxon>Clostridiaceae</taxon>
        <taxon>Clostridium</taxon>
    </lineage>
</organism>
<evidence type="ECO:0000259" key="3">
    <source>
        <dbReference type="Pfam" id="PF02915"/>
    </source>
</evidence>
<dbReference type="Gene3D" id="1.20.1260.10">
    <property type="match status" value="2"/>
</dbReference>
<evidence type="ECO:0000313" key="4">
    <source>
        <dbReference type="EMBL" id="SMC28023.1"/>
    </source>
</evidence>
<dbReference type="OrthoDB" id="9791649at2"/>
<dbReference type="GO" id="GO:0004322">
    <property type="term" value="F:ferroxidase activity"/>
    <property type="evidence" value="ECO:0007669"/>
    <property type="project" value="TreeGrafter"/>
</dbReference>
<dbReference type="AlphaFoldDB" id="A0A1W1XVR0"/>
<feature type="domain" description="Rubrerythrin diiron-binding" evidence="3">
    <location>
        <begin position="34"/>
        <end position="158"/>
    </location>
</feature>
<dbReference type="GO" id="GO:0005506">
    <property type="term" value="F:iron ion binding"/>
    <property type="evidence" value="ECO:0007669"/>
    <property type="project" value="TreeGrafter"/>
</dbReference>
<dbReference type="PANTHER" id="PTHR30295">
    <property type="entry name" value="BACTERIOFERRITIN"/>
    <property type="match status" value="1"/>
</dbReference>
<keyword evidence="1" id="KW-0409">Iron storage</keyword>
<gene>
    <name evidence="4" type="ORF">SAMN02745134_03380</name>
</gene>
<dbReference type="Proteomes" id="UP000192468">
    <property type="component" value="Unassembled WGS sequence"/>
</dbReference>
<dbReference type="InterPro" id="IPR012347">
    <property type="entry name" value="Ferritin-like"/>
</dbReference>
<reference evidence="4 5" key="1">
    <citation type="submission" date="2017-04" db="EMBL/GenBank/DDBJ databases">
        <authorList>
            <person name="Afonso C.L."/>
            <person name="Miller P.J."/>
            <person name="Scott M.A."/>
            <person name="Spackman E."/>
            <person name="Goraichik I."/>
            <person name="Dimitrov K.M."/>
            <person name="Suarez D.L."/>
            <person name="Swayne D.E."/>
        </authorList>
    </citation>
    <scope>NUCLEOTIDE SEQUENCE [LARGE SCALE GENOMIC DNA]</scope>
    <source>
        <strain evidence="4 5">DSM 12555</strain>
    </source>
</reference>
<dbReference type="SUPFAM" id="SSF47240">
    <property type="entry name" value="Ferritin-like"/>
    <property type="match status" value="1"/>
</dbReference>
<sequence>MDKSCYRANLPYPEVCVEHKNKFYASLLLDDYASCTSEYTAIAQYVYAHVKTEDECIQDVFLGIAIVEMCHLDLLADVIIQLGANPKFYDGCGRFWRGEFVPYGHSTKDRLKLAIESEYAAILQYEKHIQQIKNCDIQRLLERIIMDEKIHVNIFKQILCELQDY</sequence>
<proteinExistence type="predicted"/>
<dbReference type="GO" id="GO:0006879">
    <property type="term" value="P:intracellular iron ion homeostasis"/>
    <property type="evidence" value="ECO:0007669"/>
    <property type="project" value="UniProtKB-KW"/>
</dbReference>
<dbReference type="InterPro" id="IPR003251">
    <property type="entry name" value="Rr_diiron-bd_dom"/>
</dbReference>
<accession>A0A1W1XVR0</accession>
<keyword evidence="2" id="KW-0408">Iron</keyword>
<dbReference type="EMBL" id="FWXH01000021">
    <property type="protein sequence ID" value="SMC28023.1"/>
    <property type="molecule type" value="Genomic_DNA"/>
</dbReference>
<evidence type="ECO:0000256" key="1">
    <source>
        <dbReference type="ARBA" id="ARBA00022434"/>
    </source>
</evidence>
<dbReference type="PANTHER" id="PTHR30295:SF0">
    <property type="entry name" value="BACTERIOFERRITIN"/>
    <property type="match status" value="1"/>
</dbReference>
<dbReference type="InterPro" id="IPR009078">
    <property type="entry name" value="Ferritin-like_SF"/>
</dbReference>
<evidence type="ECO:0000313" key="5">
    <source>
        <dbReference type="Proteomes" id="UP000192468"/>
    </source>
</evidence>
<dbReference type="STRING" id="1121291.SAMN02745134_03380"/>
<dbReference type="CDD" id="cd07908">
    <property type="entry name" value="Mn_catalase_like"/>
    <property type="match status" value="1"/>
</dbReference>
<name>A0A1W1XVR0_9CLOT</name>
<keyword evidence="5" id="KW-1185">Reference proteome</keyword>
<dbReference type="GO" id="GO:0005829">
    <property type="term" value="C:cytosol"/>
    <property type="evidence" value="ECO:0007669"/>
    <property type="project" value="TreeGrafter"/>
</dbReference>
<evidence type="ECO:0000256" key="2">
    <source>
        <dbReference type="ARBA" id="ARBA00023004"/>
    </source>
</evidence>
<dbReference type="Pfam" id="PF02915">
    <property type="entry name" value="Rubrerythrin"/>
    <property type="match status" value="1"/>
</dbReference>
<protein>
    <submittedName>
        <fullName evidence="4">Bacterioferritin</fullName>
    </submittedName>
</protein>
<dbReference type="GO" id="GO:0020037">
    <property type="term" value="F:heme binding"/>
    <property type="evidence" value="ECO:0007669"/>
    <property type="project" value="TreeGrafter"/>
</dbReference>